<feature type="transmembrane region" description="Helical" evidence="12">
    <location>
        <begin position="207"/>
        <end position="231"/>
    </location>
</feature>
<dbReference type="PANTHER" id="PTHR30175">
    <property type="entry name" value="PHOSPHOTRANSFERASE SYSTEM TRANSPORT PROTEIN"/>
    <property type="match status" value="1"/>
</dbReference>
<keyword evidence="10 12" id="KW-0472">Membrane</keyword>
<dbReference type="InterPro" id="IPR001996">
    <property type="entry name" value="PTS_IIB_1"/>
</dbReference>
<feature type="transmembrane region" description="Helical" evidence="12">
    <location>
        <begin position="275"/>
        <end position="294"/>
    </location>
</feature>
<keyword evidence="9 12" id="KW-1133">Transmembrane helix</keyword>
<evidence type="ECO:0000256" key="2">
    <source>
        <dbReference type="ARBA" id="ARBA00022448"/>
    </source>
</evidence>
<dbReference type="InterPro" id="IPR018113">
    <property type="entry name" value="PTrfase_EIIB_Cys"/>
</dbReference>
<keyword evidence="5" id="KW-0808">Transferase</keyword>
<evidence type="ECO:0000256" key="10">
    <source>
        <dbReference type="ARBA" id="ARBA00023136"/>
    </source>
</evidence>
<evidence type="ECO:0000256" key="8">
    <source>
        <dbReference type="ARBA" id="ARBA00022777"/>
    </source>
</evidence>
<feature type="transmembrane region" description="Helical" evidence="12">
    <location>
        <begin position="108"/>
        <end position="134"/>
    </location>
</feature>
<evidence type="ECO:0000256" key="7">
    <source>
        <dbReference type="ARBA" id="ARBA00022692"/>
    </source>
</evidence>
<evidence type="ECO:0000256" key="5">
    <source>
        <dbReference type="ARBA" id="ARBA00022679"/>
    </source>
</evidence>
<keyword evidence="2" id="KW-0813">Transport</keyword>
<dbReference type="RefSeq" id="WP_317522774.1">
    <property type="nucleotide sequence ID" value="NZ_JAWJZI010000004.1"/>
</dbReference>
<keyword evidence="7 12" id="KW-0812">Transmembrane</keyword>
<feature type="transmembrane region" description="Helical" evidence="12">
    <location>
        <begin position="168"/>
        <end position="187"/>
    </location>
</feature>
<keyword evidence="3" id="KW-1003">Cell membrane</keyword>
<evidence type="ECO:0000256" key="3">
    <source>
        <dbReference type="ARBA" id="ARBA00022475"/>
    </source>
</evidence>
<accession>A0ABU3ZJ18</accession>
<feature type="transmembrane region" description="Helical" evidence="12">
    <location>
        <begin position="404"/>
        <end position="424"/>
    </location>
</feature>
<organism evidence="15 16">
    <name type="scientific">Photobacterium rosenbergii</name>
    <dbReference type="NCBI Taxonomy" id="294936"/>
    <lineage>
        <taxon>Bacteria</taxon>
        <taxon>Pseudomonadati</taxon>
        <taxon>Pseudomonadota</taxon>
        <taxon>Gammaproteobacteria</taxon>
        <taxon>Vibrionales</taxon>
        <taxon>Vibrionaceae</taxon>
        <taxon>Photobacterium</taxon>
    </lineage>
</organism>
<feature type="transmembrane region" description="Helical" evidence="12">
    <location>
        <begin position="431"/>
        <end position="452"/>
    </location>
</feature>
<comment type="caution">
    <text evidence="15">The sequence shown here is derived from an EMBL/GenBank/DDBJ whole genome shotgun (WGS) entry which is preliminary data.</text>
</comment>
<protein>
    <submittedName>
        <fullName evidence="15">PTS transporter subunit EIIC</fullName>
    </submittedName>
</protein>
<dbReference type="PROSITE" id="PS51103">
    <property type="entry name" value="PTS_EIIC_TYPE_1"/>
    <property type="match status" value="1"/>
</dbReference>
<feature type="active site" description="Phosphocysteine intermediate; for EIIB activity" evidence="11">
    <location>
        <position position="26"/>
    </location>
</feature>
<dbReference type="InterPro" id="IPR013013">
    <property type="entry name" value="PTS_EIIC_1"/>
</dbReference>
<keyword evidence="6" id="KW-0598">Phosphotransferase system</keyword>
<evidence type="ECO:0000313" key="16">
    <source>
        <dbReference type="Proteomes" id="UP001186452"/>
    </source>
</evidence>
<dbReference type="InterPro" id="IPR003352">
    <property type="entry name" value="PTS_EIIC"/>
</dbReference>
<feature type="transmembrane region" description="Helical" evidence="12">
    <location>
        <begin position="362"/>
        <end position="384"/>
    </location>
</feature>
<keyword evidence="8" id="KW-0418">Kinase</keyword>
<evidence type="ECO:0000256" key="1">
    <source>
        <dbReference type="ARBA" id="ARBA00004651"/>
    </source>
</evidence>
<feature type="domain" description="PTS EIIB type-1" evidence="13">
    <location>
        <begin position="4"/>
        <end position="87"/>
    </location>
</feature>
<feature type="transmembrane region" description="Helical" evidence="12">
    <location>
        <begin position="140"/>
        <end position="161"/>
    </location>
</feature>
<dbReference type="Gene3D" id="3.30.1360.60">
    <property type="entry name" value="Glucose permease domain IIB"/>
    <property type="match status" value="1"/>
</dbReference>
<feature type="transmembrane region" description="Helical" evidence="12">
    <location>
        <begin position="243"/>
        <end position="269"/>
    </location>
</feature>
<reference evidence="15 16" key="1">
    <citation type="submission" date="2023-10" db="EMBL/GenBank/DDBJ databases">
        <title>Marine bacteria isolated from horseshoe crab.</title>
        <authorList>
            <person name="Cheng T.H."/>
        </authorList>
    </citation>
    <scope>NUCLEOTIDE SEQUENCE [LARGE SCALE GENOMIC DNA]</scope>
    <source>
        <strain evidence="15 16">HSC6</strain>
    </source>
</reference>
<dbReference type="SUPFAM" id="SSF55604">
    <property type="entry name" value="Glucose permease domain IIB"/>
    <property type="match status" value="1"/>
</dbReference>
<feature type="domain" description="PTS EIIC type-1" evidence="14">
    <location>
        <begin position="103"/>
        <end position="461"/>
    </location>
</feature>
<dbReference type="Proteomes" id="UP001186452">
    <property type="component" value="Unassembled WGS sequence"/>
</dbReference>
<evidence type="ECO:0000256" key="9">
    <source>
        <dbReference type="ARBA" id="ARBA00022989"/>
    </source>
</evidence>
<dbReference type="CDD" id="cd00212">
    <property type="entry name" value="PTS_IIB_glc"/>
    <property type="match status" value="1"/>
</dbReference>
<evidence type="ECO:0000313" key="15">
    <source>
        <dbReference type="EMBL" id="MDV5170007.1"/>
    </source>
</evidence>
<sequence length="461" mass="49482">MDYKLSAQEIIEQLGGVENIRTAAHCMTRLRLSLHDDAMFDEAKTKDIEVVKGVNQTGEQLQIILGTGVVNKVYKEVMAIINSTGTELDEAAEGGNAFQRLSRVFGDVFIPIIPVIIASGILLGLKSFLLSAGWLSTESAWFDIANVIIDTGFAFLPVLVAWSATKKFGGTPALGILIGLMLIAPQLPSPASVARGTAEPIWLDIFGYTYGLVGFHGSILVAVGAGLLLSLAEKTFSRIVPDVIDMIATPILAVVTTFFVIFFGIGPILNVMEGWLVSFFEWLFLLPVGIGGFIIGGLQQVLVITGLHHALWIIDIQFIEQTGTNLYQPIRNASVLGQTGAVFAFVAYAYRHHYDKIRPRALAAGVSGMFGITEPVIFGFTLNYGKPFLFGCLGSAVGGMFSTGLALSAPGMGAAGVAGILYFLGDSAGLALYLIQSVITMAIPFVLTYIYLERKRLDLSE</sequence>
<comment type="subcellular location">
    <subcellularLocation>
        <location evidence="1">Cell membrane</location>
        <topology evidence="1">Multi-pass membrane protein</topology>
    </subcellularLocation>
</comment>
<dbReference type="Pfam" id="PF00367">
    <property type="entry name" value="PTS_EIIB"/>
    <property type="match status" value="1"/>
</dbReference>
<evidence type="ECO:0000259" key="14">
    <source>
        <dbReference type="PROSITE" id="PS51103"/>
    </source>
</evidence>
<gene>
    <name evidence="15" type="ORF">R2X38_13475</name>
</gene>
<dbReference type="PROSITE" id="PS01035">
    <property type="entry name" value="PTS_EIIB_TYPE_1_CYS"/>
    <property type="match status" value="1"/>
</dbReference>
<evidence type="ECO:0000259" key="13">
    <source>
        <dbReference type="PROSITE" id="PS51098"/>
    </source>
</evidence>
<name>A0ABU3ZJ18_9GAMM</name>
<keyword evidence="4" id="KW-0762">Sugar transport</keyword>
<dbReference type="Pfam" id="PF02378">
    <property type="entry name" value="PTS_EIIC"/>
    <property type="match status" value="1"/>
</dbReference>
<evidence type="ECO:0000256" key="6">
    <source>
        <dbReference type="ARBA" id="ARBA00022683"/>
    </source>
</evidence>
<dbReference type="EMBL" id="JAWJZI010000004">
    <property type="protein sequence ID" value="MDV5170007.1"/>
    <property type="molecule type" value="Genomic_DNA"/>
</dbReference>
<evidence type="ECO:0000256" key="4">
    <source>
        <dbReference type="ARBA" id="ARBA00022597"/>
    </source>
</evidence>
<dbReference type="InterPro" id="IPR050558">
    <property type="entry name" value="PTS_Sugar-Specific_Components"/>
</dbReference>
<dbReference type="PROSITE" id="PS51098">
    <property type="entry name" value="PTS_EIIB_TYPE_1"/>
    <property type="match status" value="1"/>
</dbReference>
<proteinExistence type="predicted"/>
<keyword evidence="16" id="KW-1185">Reference proteome</keyword>
<dbReference type="InterPro" id="IPR036878">
    <property type="entry name" value="Glu_permease_IIB"/>
</dbReference>
<evidence type="ECO:0000256" key="11">
    <source>
        <dbReference type="PROSITE-ProRule" id="PRU00421"/>
    </source>
</evidence>
<evidence type="ECO:0000256" key="12">
    <source>
        <dbReference type="SAM" id="Phobius"/>
    </source>
</evidence>
<dbReference type="PANTHER" id="PTHR30175:SF7">
    <property type="entry name" value="NEGATIVE REGULATOR OF SACY ACTIVITY"/>
    <property type="match status" value="1"/>
</dbReference>